<dbReference type="Pfam" id="PF00028">
    <property type="entry name" value="Cadherin"/>
    <property type="match status" value="5"/>
</dbReference>
<feature type="region of interest" description="Disordered" evidence="12">
    <location>
        <begin position="1"/>
        <end position="34"/>
    </location>
</feature>
<evidence type="ECO:0000256" key="11">
    <source>
        <dbReference type="PROSITE-ProRule" id="PRU00043"/>
    </source>
</evidence>
<evidence type="ECO:0000256" key="9">
    <source>
        <dbReference type="ARBA" id="ARBA00023136"/>
    </source>
</evidence>
<reference evidence="15" key="3">
    <citation type="submission" date="2025-09" db="UniProtKB">
        <authorList>
            <consortium name="Ensembl"/>
        </authorList>
    </citation>
    <scope>IDENTIFICATION</scope>
    <source>
        <strain evidence="15">Glennie</strain>
    </source>
</reference>
<feature type="domain" description="Cadherin" evidence="14">
    <location>
        <begin position="207"/>
        <end position="317"/>
    </location>
</feature>
<feature type="domain" description="Cadherin" evidence="14">
    <location>
        <begin position="463"/>
        <end position="569"/>
    </location>
</feature>
<evidence type="ECO:0000256" key="7">
    <source>
        <dbReference type="ARBA" id="ARBA00022889"/>
    </source>
</evidence>
<dbReference type="Proteomes" id="UP000002279">
    <property type="component" value="Chromosome 2"/>
</dbReference>
<feature type="region of interest" description="Disordered" evidence="12">
    <location>
        <begin position="87"/>
        <end position="150"/>
    </location>
</feature>
<evidence type="ECO:0000256" key="4">
    <source>
        <dbReference type="ARBA" id="ARBA00022729"/>
    </source>
</evidence>
<keyword evidence="3 13" id="KW-0812">Transmembrane</keyword>
<dbReference type="GO" id="GO:0045202">
    <property type="term" value="C:synapse"/>
    <property type="evidence" value="ECO:0000318"/>
    <property type="project" value="GO_Central"/>
</dbReference>
<reference evidence="15 16" key="1">
    <citation type="journal article" date="2008" name="Nature">
        <title>Genome analysis of the platypus reveals unique signatures of evolution.</title>
        <authorList>
            <person name="Warren W.C."/>
            <person name="Hillier L.W."/>
            <person name="Marshall Graves J.A."/>
            <person name="Birney E."/>
            <person name="Ponting C.P."/>
            <person name="Grutzner F."/>
            <person name="Belov K."/>
            <person name="Miller W."/>
            <person name="Clarke L."/>
            <person name="Chinwalla A.T."/>
            <person name="Yang S.P."/>
            <person name="Heger A."/>
            <person name="Locke D.P."/>
            <person name="Miethke P."/>
            <person name="Waters P.D."/>
            <person name="Veyrunes F."/>
            <person name="Fulton L."/>
            <person name="Fulton B."/>
            <person name="Graves T."/>
            <person name="Wallis J."/>
            <person name="Puente X.S."/>
            <person name="Lopez-Otin C."/>
            <person name="Ordonez G.R."/>
            <person name="Eichler E.E."/>
            <person name="Chen L."/>
            <person name="Cheng Z."/>
            <person name="Deakin J.E."/>
            <person name="Alsop A."/>
            <person name="Thompson K."/>
            <person name="Kirby P."/>
            <person name="Papenfuss A.T."/>
            <person name="Wakefield M.J."/>
            <person name="Olender T."/>
            <person name="Lancet D."/>
            <person name="Huttley G.A."/>
            <person name="Smit A.F."/>
            <person name="Pask A."/>
            <person name="Temple-Smith P."/>
            <person name="Batzer M.A."/>
            <person name="Walker J.A."/>
            <person name="Konkel M.K."/>
            <person name="Harris R.S."/>
            <person name="Whittington C.M."/>
            <person name="Wong E.S."/>
            <person name="Gemmell N.J."/>
            <person name="Buschiazzo E."/>
            <person name="Vargas Jentzsch I.M."/>
            <person name="Merkel A."/>
            <person name="Schmitz J."/>
            <person name="Zemann A."/>
            <person name="Churakov G."/>
            <person name="Kriegs J.O."/>
            <person name="Brosius J."/>
            <person name="Murchison E.P."/>
            <person name="Sachidanandam R."/>
            <person name="Smith C."/>
            <person name="Hannon G.J."/>
            <person name="Tsend-Ayush E."/>
            <person name="McMillan D."/>
            <person name="Attenborough R."/>
            <person name="Rens W."/>
            <person name="Ferguson-Smith M."/>
            <person name="Lefevre C.M."/>
            <person name="Sharp J.A."/>
            <person name="Nicholas K.R."/>
            <person name="Ray D.A."/>
            <person name="Kube M."/>
            <person name="Reinhardt R."/>
            <person name="Pringle T.H."/>
            <person name="Taylor J."/>
            <person name="Jones R.C."/>
            <person name="Nixon B."/>
            <person name="Dacheux J.L."/>
            <person name="Niwa H."/>
            <person name="Sekita Y."/>
            <person name="Huang X."/>
            <person name="Stark A."/>
            <person name="Kheradpour P."/>
            <person name="Kellis M."/>
            <person name="Flicek P."/>
            <person name="Chen Y."/>
            <person name="Webber C."/>
            <person name="Hardison R."/>
            <person name="Nelson J."/>
            <person name="Hallsworth-Pepin K."/>
            <person name="Delehaunty K."/>
            <person name="Markovic C."/>
            <person name="Minx P."/>
            <person name="Feng Y."/>
            <person name="Kremitzki C."/>
            <person name="Mitreva M."/>
            <person name="Glasscock J."/>
            <person name="Wylie T."/>
            <person name="Wohldmann P."/>
            <person name="Thiru P."/>
            <person name="Nhan M.N."/>
            <person name="Pohl C.S."/>
            <person name="Smith S.M."/>
            <person name="Hou S."/>
            <person name="Nefedov M."/>
            <person name="de Jong P.J."/>
            <person name="Renfree M.B."/>
            <person name="Mardis E.R."/>
            <person name="Wilson R.K."/>
        </authorList>
    </citation>
    <scope>NUCLEOTIDE SEQUENCE [LARGE SCALE GENOMIC DNA]</scope>
    <source>
        <strain evidence="15 16">Glennie</strain>
    </source>
</reference>
<dbReference type="FunFam" id="2.60.40.60:FF:000001">
    <property type="entry name" value="Protocadherin alpha 2"/>
    <property type="match status" value="1"/>
</dbReference>
<dbReference type="InterPro" id="IPR050174">
    <property type="entry name" value="Protocadherin/Cadherin-CA"/>
</dbReference>
<dbReference type="FunFam" id="2.60.40.60:FF:000120">
    <property type="entry name" value="Protocadherin 8"/>
    <property type="match status" value="1"/>
</dbReference>
<feature type="compositionally biased region" description="Basic and acidic residues" evidence="12">
    <location>
        <begin position="108"/>
        <end position="123"/>
    </location>
</feature>
<keyword evidence="8 13" id="KW-1133">Transmembrane helix</keyword>
<dbReference type="GO" id="GO:0005886">
    <property type="term" value="C:plasma membrane"/>
    <property type="evidence" value="ECO:0000318"/>
    <property type="project" value="GO_Central"/>
</dbReference>
<protein>
    <submittedName>
        <fullName evidence="15">Protocadherin 8</fullName>
    </submittedName>
</protein>
<evidence type="ECO:0000313" key="15">
    <source>
        <dbReference type="Ensembl" id="ENSOANP00000050106.1"/>
    </source>
</evidence>
<reference evidence="15" key="2">
    <citation type="submission" date="2025-08" db="UniProtKB">
        <authorList>
            <consortium name="Ensembl"/>
        </authorList>
    </citation>
    <scope>IDENTIFICATION</scope>
    <source>
        <strain evidence="15">Glennie</strain>
    </source>
</reference>
<dbReference type="PRINTS" id="PR00205">
    <property type="entry name" value="CADHERIN"/>
</dbReference>
<dbReference type="GeneTree" id="ENSGT00940000155219"/>
<dbReference type="InterPro" id="IPR015919">
    <property type="entry name" value="Cadherin-like_sf"/>
</dbReference>
<feature type="compositionally biased region" description="Acidic residues" evidence="12">
    <location>
        <begin position="436"/>
        <end position="465"/>
    </location>
</feature>
<dbReference type="PANTHER" id="PTHR24028:SF46">
    <property type="entry name" value="PROTOCADHERIN-8"/>
    <property type="match status" value="1"/>
</dbReference>
<evidence type="ECO:0000256" key="10">
    <source>
        <dbReference type="ARBA" id="ARBA00023180"/>
    </source>
</evidence>
<dbReference type="Ensembl" id="ENSOANT00000053515.1">
    <property type="protein sequence ID" value="ENSOANP00000050106.1"/>
    <property type="gene ID" value="ENSOANG00000048430.1"/>
</dbReference>
<dbReference type="PROSITE" id="PS50268">
    <property type="entry name" value="CADHERIN_2"/>
    <property type="match status" value="5"/>
</dbReference>
<feature type="compositionally biased region" description="Gly residues" evidence="12">
    <location>
        <begin position="862"/>
        <end position="876"/>
    </location>
</feature>
<feature type="domain" description="Cadherin" evidence="14">
    <location>
        <begin position="318"/>
        <end position="425"/>
    </location>
</feature>
<feature type="compositionally biased region" description="Pro residues" evidence="12">
    <location>
        <begin position="971"/>
        <end position="980"/>
    </location>
</feature>
<keyword evidence="7" id="KW-0130">Cell adhesion</keyword>
<dbReference type="GO" id="GO:0098609">
    <property type="term" value="P:cell-cell adhesion"/>
    <property type="evidence" value="ECO:0000318"/>
    <property type="project" value="GO_Central"/>
</dbReference>
<dbReference type="FunFam" id="2.60.40.60:FF:000007">
    <property type="entry name" value="Protocadherin alpha 2"/>
    <property type="match status" value="1"/>
</dbReference>
<dbReference type="SUPFAM" id="SSF49313">
    <property type="entry name" value="Cadherin-like"/>
    <property type="match status" value="5"/>
</dbReference>
<evidence type="ECO:0000256" key="8">
    <source>
        <dbReference type="ARBA" id="ARBA00022989"/>
    </source>
</evidence>
<comment type="subcellular location">
    <subcellularLocation>
        <location evidence="1">Cell membrane</location>
        <topology evidence="1">Single-pass type I membrane protein</topology>
    </subcellularLocation>
</comment>
<dbReference type="PANTHER" id="PTHR24028">
    <property type="entry name" value="CADHERIN-87A"/>
    <property type="match status" value="1"/>
</dbReference>
<gene>
    <name evidence="15" type="primary">PCDH8</name>
</gene>
<feature type="compositionally biased region" description="Low complexity" evidence="12">
    <location>
        <begin position="1005"/>
        <end position="1020"/>
    </location>
</feature>
<feature type="domain" description="Cadherin" evidence="14">
    <location>
        <begin position="570"/>
        <end position="676"/>
    </location>
</feature>
<keyword evidence="9 13" id="KW-0472">Membrane</keyword>
<dbReference type="CDD" id="cd11304">
    <property type="entry name" value="Cadherin_repeat"/>
    <property type="match status" value="5"/>
</dbReference>
<evidence type="ECO:0000256" key="2">
    <source>
        <dbReference type="ARBA" id="ARBA00022475"/>
    </source>
</evidence>
<dbReference type="GO" id="GO:0050839">
    <property type="term" value="F:cell adhesion molecule binding"/>
    <property type="evidence" value="ECO:0000318"/>
    <property type="project" value="GO_Central"/>
</dbReference>
<keyword evidence="2" id="KW-1003">Cell membrane</keyword>
<dbReference type="InParanoid" id="A0A6I8PBD3"/>
<dbReference type="FunFam" id="2.60.40.60:FF:000002">
    <property type="entry name" value="Protocadherin alpha 2"/>
    <property type="match status" value="1"/>
</dbReference>
<dbReference type="FunFam" id="2.60.40.60:FF:000092">
    <property type="entry name" value="Protocadherin 8"/>
    <property type="match status" value="1"/>
</dbReference>
<keyword evidence="4" id="KW-0732">Signal</keyword>
<evidence type="ECO:0000256" key="12">
    <source>
        <dbReference type="SAM" id="MobiDB-lite"/>
    </source>
</evidence>
<dbReference type="GO" id="GO:0007156">
    <property type="term" value="P:homophilic cell adhesion via plasma membrane adhesion molecules"/>
    <property type="evidence" value="ECO:0007669"/>
    <property type="project" value="InterPro"/>
</dbReference>
<feature type="region of interest" description="Disordered" evidence="12">
    <location>
        <begin position="841"/>
        <end position="1073"/>
    </location>
</feature>
<evidence type="ECO:0000313" key="16">
    <source>
        <dbReference type="Proteomes" id="UP000002279"/>
    </source>
</evidence>
<dbReference type="OMA" id="CDYIHIC"/>
<dbReference type="GO" id="GO:0005509">
    <property type="term" value="F:calcium ion binding"/>
    <property type="evidence" value="ECO:0007669"/>
    <property type="project" value="UniProtKB-UniRule"/>
</dbReference>
<evidence type="ECO:0000256" key="5">
    <source>
        <dbReference type="ARBA" id="ARBA00022737"/>
    </source>
</evidence>
<keyword evidence="10" id="KW-0325">Glycoprotein</keyword>
<dbReference type="InterPro" id="IPR002126">
    <property type="entry name" value="Cadherin-like_dom"/>
</dbReference>
<evidence type="ECO:0000256" key="6">
    <source>
        <dbReference type="ARBA" id="ARBA00022837"/>
    </source>
</evidence>
<keyword evidence="16" id="KW-1185">Reference proteome</keyword>
<feature type="region of interest" description="Disordered" evidence="12">
    <location>
        <begin position="1124"/>
        <end position="1144"/>
    </location>
</feature>
<proteinExistence type="predicted"/>
<dbReference type="Gene3D" id="2.60.40.60">
    <property type="entry name" value="Cadherins"/>
    <property type="match status" value="6"/>
</dbReference>
<evidence type="ECO:0000259" key="14">
    <source>
        <dbReference type="PROSITE" id="PS50268"/>
    </source>
</evidence>
<dbReference type="SMART" id="SM00112">
    <property type="entry name" value="CA"/>
    <property type="match status" value="6"/>
</dbReference>
<evidence type="ECO:0000256" key="13">
    <source>
        <dbReference type="SAM" id="Phobius"/>
    </source>
</evidence>
<evidence type="ECO:0000256" key="3">
    <source>
        <dbReference type="ARBA" id="ARBA00022692"/>
    </source>
</evidence>
<feature type="transmembrane region" description="Helical" evidence="13">
    <location>
        <begin position="815"/>
        <end position="839"/>
    </location>
</feature>
<evidence type="ECO:0000256" key="1">
    <source>
        <dbReference type="ARBA" id="ARBA00004251"/>
    </source>
</evidence>
<keyword evidence="5" id="KW-0677">Repeat</keyword>
<feature type="region of interest" description="Disordered" evidence="12">
    <location>
        <begin position="785"/>
        <end position="808"/>
    </location>
</feature>
<keyword evidence="6 11" id="KW-0106">Calcium</keyword>
<feature type="domain" description="Cadherin" evidence="14">
    <location>
        <begin position="683"/>
        <end position="796"/>
    </location>
</feature>
<organism evidence="15 16">
    <name type="scientific">Ornithorhynchus anatinus</name>
    <name type="common">Duckbill platypus</name>
    <dbReference type="NCBI Taxonomy" id="9258"/>
    <lineage>
        <taxon>Eukaryota</taxon>
        <taxon>Metazoa</taxon>
        <taxon>Chordata</taxon>
        <taxon>Craniata</taxon>
        <taxon>Vertebrata</taxon>
        <taxon>Euteleostomi</taxon>
        <taxon>Mammalia</taxon>
        <taxon>Monotremata</taxon>
        <taxon>Ornithorhynchidae</taxon>
        <taxon>Ornithorhynchus</taxon>
    </lineage>
</organism>
<accession>A0A6I8PBD3</accession>
<feature type="compositionally biased region" description="Basic and acidic residues" evidence="12">
    <location>
        <begin position="1124"/>
        <end position="1138"/>
    </location>
</feature>
<dbReference type="PROSITE" id="PS00232">
    <property type="entry name" value="CADHERIN_1"/>
    <property type="match status" value="3"/>
</dbReference>
<sequence>MSSAQVAPFRPPASSPQEAVAAAPPRDATEPGGMPLFRRGGRGCPVPLEGVCLCWLLSLALGKTVKYSTYEEAPPGTVIGTLAEELPAGAEGGPSSYRPVEPQQLQPPREREREAEEGEPREAEEGEPQEGEPGAERRGANGSLVRVREEDGQLTVGEGGIDRERLCGPAPRCTLAFDVVRLGGGPARLLHVELEVRDINDHPPRFPRAPPAVEVSEGAAVGTRVPLEAQAVDEDVGANGLQAFRLAEPRGPFAVELQTRADGAKRADLVLLRELDRERQAAYSLRLVALDGGSPPRSATAALSVRVLDANDHSPAFARAAVTVELAEDAPVGSLLLDLDAADPDEGPNGDVEFGFGGRTPAEARRLFRLDPRSGRLTLAGPVDYERRDTYELDVRAQDRGPAPRAATCRVVVRVRDVNDHAPRIAVTPLARAAEGEEDADGGEEDAEEGGGEEDAEEGGGEADAAEAALVPEGAARDRLVALVSTSDGDAGANGQVRCALQGRGHEHFRLQPAHAGGYLLVTAAPLDRERVARYHLTLVAEDRGAPPRRTRRPYTVRVADENDNAPLFARPVYAVAVRENNAPGAHLATVAARDPDLGRNGRVTYRLLDADGAAAPYVSVDPASGALYALRSFDYEALRRLDLRVQASDGGSPSLSSSALVRVQVLDQNDHAPVLVAPPPTDNGSLEVAVPARAPRGAAVARLEARDADEGANGELAFALLRQEPREAFAIDRRTGQIALAEDLSREPPGRVFRALLAVSDAGRPPLSTTAAVRFVVTAEGGGEGLGTVLPAPERPPPREGAAGPGPLQWDTPLIVIVVLAGSCTLLLAAIVAIAATCHRRKKEGRKGAGGGGPRPDERPGGQGGGGGGGQGGGSPSSAASTPPGRPGARRPAPGASGFDVPGFAGGLATESAPPAPAGGPASEGGGGGGGDHRPRPPALQSDGPKRLRGARAEVRPPRRGRAAGHAHSPPSPSSPPPRGSGRPLEAAQRGMRTHRRGRGAGQAPSPSVRAPPSSSPAEPRAPPRGRGAGHAHSLTVPPPPPGAPSRPGSGAGRARGLRIDRPLSPALSPPPSLPPFPSLSVCPPARPFHLQPYASAPGFGKEPGPPVAIWKGHSFNAISGREADKFSGKDSGKGDSDFNDSDSDISGDALKKDLIHHMQSGLWACTAECRILGHSDRCWSPSCGRTNPHPPPHPSAQLSTFCKSTSLPRDPLRRDNFYQAQLPKTVGLQSVYEKVLHRDYDRTITLLSPPRAGRLPDLQEIGVPVYQPPPVRYLSPQTGSNGNM</sequence>
<dbReference type="InterPro" id="IPR020894">
    <property type="entry name" value="Cadherin_CS"/>
</dbReference>
<dbReference type="FunCoup" id="A0A6I8PBD3">
    <property type="interactions" value="703"/>
</dbReference>
<dbReference type="Bgee" id="ENSOANG00000048430">
    <property type="expression patterns" value="Expressed in testis and 6 other cell types or tissues"/>
</dbReference>
<name>A0A6I8PBD3_ORNAN</name>
<feature type="compositionally biased region" description="Low complexity" evidence="12">
    <location>
        <begin position="1047"/>
        <end position="1056"/>
    </location>
</feature>
<feature type="region of interest" description="Disordered" evidence="12">
    <location>
        <begin position="427"/>
        <end position="465"/>
    </location>
</feature>